<dbReference type="GO" id="GO:0001510">
    <property type="term" value="P:RNA methylation"/>
    <property type="evidence" value="ECO:0007669"/>
    <property type="project" value="InterPro"/>
</dbReference>
<dbReference type="InterPro" id="IPR023267">
    <property type="entry name" value="RCMT"/>
</dbReference>
<evidence type="ECO:0000256" key="8">
    <source>
        <dbReference type="SAM" id="MobiDB-lite"/>
    </source>
</evidence>
<dbReference type="InterPro" id="IPR029063">
    <property type="entry name" value="SAM-dependent_MTases_sf"/>
</dbReference>
<dbReference type="PANTHER" id="PTHR22807:SF30">
    <property type="entry name" value="28S RRNA (CYTOSINE(4447)-C(5))-METHYLTRANSFERASE-RELATED"/>
    <property type="match status" value="1"/>
</dbReference>
<feature type="compositionally biased region" description="Low complexity" evidence="8">
    <location>
        <begin position="365"/>
        <end position="386"/>
    </location>
</feature>
<dbReference type="CDD" id="cd02440">
    <property type="entry name" value="AdoMet_MTases"/>
    <property type="match status" value="1"/>
</dbReference>
<keyword evidence="3 7" id="KW-0489">Methyltransferase</keyword>
<sequence>MGVFIGPFFDEKKAAPEGGRRNGQHRSIRKRGLTFMAECSLPQAFLLHMKELLGEEYPAFEASYGEDRLYGLRVNPLKISPAAFRELTEWELKPIPWAPEGFYYEEGVRPGKHPHYHAGLYYIQEPSAMAPVELLDVQPGHRVLDLCAAPGGKTTQLAGKLQGTGLVAANDIHSERVKALVKNLELNGVREAIVLNEDPAKLQEAFRGYFDRILIDAPCSGEGMFRKEEEMAKAWQEDWTEKYAAMQRVLLRQAAVMLKPGGRLVYSTCTFSPEENEQIIAGFLDEHPDFEIAPAPELPGFAPGRPDWVPAGSARAAETAGAARLWPHRLAGEGHFAAALRRREAPEGAAALAAEPAPEARRAARPSAKPQRRAAGGRPAAKAAAAADPREALARFAGESLAGEPYGSAELVLRGEHVYAAPAGLPVLDGIRVVRPGWYLGSAAKGRFAPSHALAMGLRAEEALRRVNLAGGDPRAVRYLKGDTLELTPEELLRAHEDVQAKGYTLVCIDGYPAGWAKWQDGLLKNEYPAGWRWT</sequence>
<dbReference type="InterPro" id="IPR031340">
    <property type="entry name" value="RsmF_methylt_CI"/>
</dbReference>
<feature type="binding site" evidence="7">
    <location>
        <position position="198"/>
    </location>
    <ligand>
        <name>S-adenosyl-L-methionine</name>
        <dbReference type="ChEBI" id="CHEBI:59789"/>
    </ligand>
</feature>
<proteinExistence type="inferred from homology"/>
<dbReference type="AlphaFoldDB" id="I0BF78"/>
<organism evidence="10 11">
    <name type="scientific">Paenibacillus mucilaginosus K02</name>
    <dbReference type="NCBI Taxonomy" id="997761"/>
    <lineage>
        <taxon>Bacteria</taxon>
        <taxon>Bacillati</taxon>
        <taxon>Bacillota</taxon>
        <taxon>Bacilli</taxon>
        <taxon>Bacillales</taxon>
        <taxon>Paenibacillaceae</taxon>
        <taxon>Paenibacillus</taxon>
    </lineage>
</organism>
<feature type="binding site" evidence="7">
    <location>
        <position position="171"/>
    </location>
    <ligand>
        <name>S-adenosyl-L-methionine</name>
        <dbReference type="ChEBI" id="CHEBI:59789"/>
    </ligand>
</feature>
<dbReference type="SUPFAM" id="SSF53335">
    <property type="entry name" value="S-adenosyl-L-methionine-dependent methyltransferases"/>
    <property type="match status" value="1"/>
</dbReference>
<evidence type="ECO:0000313" key="11">
    <source>
        <dbReference type="Proteomes" id="UP000007392"/>
    </source>
</evidence>
<dbReference type="PROSITE" id="PS01153">
    <property type="entry name" value="NOL1_NOP2_SUN"/>
    <property type="match status" value="1"/>
</dbReference>
<dbReference type="Pfam" id="PF17125">
    <property type="entry name" value="Methyltr_RsmF_N"/>
    <property type="match status" value="1"/>
</dbReference>
<dbReference type="Proteomes" id="UP000007392">
    <property type="component" value="Chromosome"/>
</dbReference>
<accession>I0BF78</accession>
<dbReference type="Pfam" id="PF17126">
    <property type="entry name" value="RsmF_methylt_CI"/>
    <property type="match status" value="1"/>
</dbReference>
<dbReference type="Gene3D" id="3.40.50.150">
    <property type="entry name" value="Vaccinia Virus protein VP39"/>
    <property type="match status" value="1"/>
</dbReference>
<dbReference type="InterPro" id="IPR001678">
    <property type="entry name" value="MeTrfase_RsmB-F_NOP2_dom"/>
</dbReference>
<comment type="similarity">
    <text evidence="1 7">Belongs to the class I-like SAM-binding methyltransferase superfamily. RsmB/NOP family.</text>
</comment>
<dbReference type="InterPro" id="IPR027391">
    <property type="entry name" value="Nol1_Nop2_Fmu_2"/>
</dbReference>
<feature type="active site" description="Nucleophile" evidence="7">
    <location>
        <position position="269"/>
    </location>
</feature>
<keyword evidence="4 7" id="KW-0808">Transferase</keyword>
<feature type="binding site" evidence="7">
    <location>
        <begin position="147"/>
        <end position="153"/>
    </location>
    <ligand>
        <name>S-adenosyl-L-methionine</name>
        <dbReference type="ChEBI" id="CHEBI:59789"/>
    </ligand>
</feature>
<dbReference type="KEGG" id="pmw:B2K_09865"/>
<evidence type="ECO:0000256" key="6">
    <source>
        <dbReference type="ARBA" id="ARBA00022884"/>
    </source>
</evidence>
<evidence type="ECO:0000256" key="3">
    <source>
        <dbReference type="ARBA" id="ARBA00022603"/>
    </source>
</evidence>
<evidence type="ECO:0000256" key="2">
    <source>
        <dbReference type="ARBA" id="ARBA00022490"/>
    </source>
</evidence>
<evidence type="ECO:0000256" key="7">
    <source>
        <dbReference type="PROSITE-ProRule" id="PRU01023"/>
    </source>
</evidence>
<evidence type="ECO:0000256" key="5">
    <source>
        <dbReference type="ARBA" id="ARBA00022691"/>
    </source>
</evidence>
<feature type="binding site" evidence="7">
    <location>
        <position position="216"/>
    </location>
    <ligand>
        <name>S-adenosyl-L-methionine</name>
        <dbReference type="ChEBI" id="CHEBI:59789"/>
    </ligand>
</feature>
<feature type="region of interest" description="Disordered" evidence="8">
    <location>
        <begin position="347"/>
        <end position="386"/>
    </location>
</feature>
<dbReference type="EMBL" id="CP003422">
    <property type="protein sequence ID" value="AFH61025.2"/>
    <property type="molecule type" value="Genomic_DNA"/>
</dbReference>
<feature type="domain" description="SAM-dependent MTase RsmB/NOP-type" evidence="9">
    <location>
        <begin position="55"/>
        <end position="343"/>
    </location>
</feature>
<dbReference type="PRINTS" id="PR02008">
    <property type="entry name" value="RCMTFAMILY"/>
</dbReference>
<dbReference type="Gene3D" id="3.30.70.1170">
    <property type="entry name" value="Sun protein, domain 3"/>
    <property type="match status" value="1"/>
</dbReference>
<dbReference type="InterPro" id="IPR031341">
    <property type="entry name" value="Methyltr_RsmF_N"/>
</dbReference>
<evidence type="ECO:0000256" key="1">
    <source>
        <dbReference type="ARBA" id="ARBA00007494"/>
    </source>
</evidence>
<name>I0BF78_9BACL</name>
<dbReference type="GO" id="GO:0008173">
    <property type="term" value="F:RNA methyltransferase activity"/>
    <property type="evidence" value="ECO:0007669"/>
    <property type="project" value="InterPro"/>
</dbReference>
<dbReference type="PANTHER" id="PTHR22807">
    <property type="entry name" value="NOP2 YEAST -RELATED NOL1/NOP2/FMU SUN DOMAIN-CONTAINING"/>
    <property type="match status" value="1"/>
</dbReference>
<reference evidence="10 11" key="1">
    <citation type="submission" date="2013-06" db="EMBL/GenBank/DDBJ databases">
        <title>Complete genome sequence of Paenibacillus mucilaginosus K02.</title>
        <authorList>
            <person name="Xiao B."/>
            <person name="Sun L."/>
            <person name="Xiao L."/>
            <person name="Lian B."/>
        </authorList>
    </citation>
    <scope>NUCLEOTIDE SEQUENCE [LARGE SCALE GENOMIC DNA]</scope>
    <source>
        <strain evidence="10 11">K02</strain>
    </source>
</reference>
<protein>
    <submittedName>
        <fullName evidence="10">RNA methyltransferase</fullName>
    </submittedName>
</protein>
<feature type="compositionally biased region" description="Low complexity" evidence="8">
    <location>
        <begin position="347"/>
        <end position="357"/>
    </location>
</feature>
<evidence type="ECO:0000259" key="9">
    <source>
        <dbReference type="PROSITE" id="PS51686"/>
    </source>
</evidence>
<dbReference type="GO" id="GO:0003723">
    <property type="term" value="F:RNA binding"/>
    <property type="evidence" value="ECO:0007669"/>
    <property type="project" value="UniProtKB-UniRule"/>
</dbReference>
<dbReference type="Pfam" id="PF13636">
    <property type="entry name" value="Methyltranf_PUA"/>
    <property type="match status" value="1"/>
</dbReference>
<keyword evidence="2" id="KW-0963">Cytoplasm</keyword>
<dbReference type="InterPro" id="IPR049560">
    <property type="entry name" value="MeTrfase_RsmB-F_NOP2_cat"/>
</dbReference>
<dbReference type="CDD" id="cd21147">
    <property type="entry name" value="RsmF_methylt_CTD1"/>
    <property type="match status" value="1"/>
</dbReference>
<dbReference type="InterPro" id="IPR018314">
    <property type="entry name" value="RsmB/NOL1/NOP2-like_CS"/>
</dbReference>
<evidence type="ECO:0000256" key="4">
    <source>
        <dbReference type="ARBA" id="ARBA00022679"/>
    </source>
</evidence>
<dbReference type="PROSITE" id="PS51686">
    <property type="entry name" value="SAM_MT_RSMB_NOP"/>
    <property type="match status" value="1"/>
</dbReference>
<gene>
    <name evidence="10" type="ORF">B2K_09865</name>
</gene>
<evidence type="ECO:0000313" key="10">
    <source>
        <dbReference type="EMBL" id="AFH61025.2"/>
    </source>
</evidence>
<dbReference type="Pfam" id="PF01189">
    <property type="entry name" value="Methyltr_RsmB-F"/>
    <property type="match status" value="1"/>
</dbReference>
<dbReference type="Gene3D" id="2.30.130.60">
    <property type="match status" value="1"/>
</dbReference>
<dbReference type="HOGENOM" id="CLU_005316_6_1_9"/>
<keyword evidence="6 7" id="KW-0694">RNA-binding</keyword>
<keyword evidence="5 7" id="KW-0949">S-adenosyl-L-methionine</keyword>